<dbReference type="SMART" id="SM00671">
    <property type="entry name" value="SEL1"/>
    <property type="match status" value="2"/>
</dbReference>
<organism evidence="2">
    <name type="scientific">Strombidinopsis acuminata</name>
    <dbReference type="NCBI Taxonomy" id="141414"/>
    <lineage>
        <taxon>Eukaryota</taxon>
        <taxon>Sar</taxon>
        <taxon>Alveolata</taxon>
        <taxon>Ciliophora</taxon>
        <taxon>Intramacronucleata</taxon>
        <taxon>Spirotrichea</taxon>
        <taxon>Choreotrichia</taxon>
        <taxon>Choreotrichida</taxon>
        <taxon>Strombidinopsidae</taxon>
        <taxon>Strombidinopsis</taxon>
    </lineage>
</organism>
<protein>
    <recommendedName>
        <fullName evidence="3">Sel1 repeat family protein</fullName>
    </recommendedName>
</protein>
<evidence type="ECO:0008006" key="3">
    <source>
        <dbReference type="Google" id="ProtNLM"/>
    </source>
</evidence>
<dbReference type="InterPro" id="IPR006597">
    <property type="entry name" value="Sel1-like"/>
</dbReference>
<dbReference type="InterPro" id="IPR011990">
    <property type="entry name" value="TPR-like_helical_dom_sf"/>
</dbReference>
<dbReference type="SUPFAM" id="SSF81901">
    <property type="entry name" value="HCP-like"/>
    <property type="match status" value="1"/>
</dbReference>
<dbReference type="PANTHER" id="PTHR11102:SF160">
    <property type="entry name" value="ERAD-ASSOCIATED E3 UBIQUITIN-PROTEIN LIGASE COMPONENT HRD3"/>
    <property type="match status" value="1"/>
</dbReference>
<dbReference type="Gene3D" id="1.25.40.10">
    <property type="entry name" value="Tetratricopeptide repeat domain"/>
    <property type="match status" value="1"/>
</dbReference>
<comment type="similarity">
    <text evidence="1">Belongs to the sel-1 family.</text>
</comment>
<sequence>MTGAAWVSTAANQGYGEAEFEMGMMLAQGIGVQLNFEWARYWLEKAAGQRSCRSAGNAAYRIGQMYAFGEGVEISSEKALFWFERSAERGHNMGMSEAQTILRKGVGQVTPARGNTPGLPAAIRKRMYGSRW</sequence>
<dbReference type="InterPro" id="IPR050767">
    <property type="entry name" value="Sel1_AlgK"/>
</dbReference>
<evidence type="ECO:0000256" key="1">
    <source>
        <dbReference type="ARBA" id="ARBA00038101"/>
    </source>
</evidence>
<name>A0A7S3X0Y0_9SPIT</name>
<dbReference type="PANTHER" id="PTHR11102">
    <property type="entry name" value="SEL-1-LIKE PROTEIN"/>
    <property type="match status" value="1"/>
</dbReference>
<dbReference type="Pfam" id="PF08238">
    <property type="entry name" value="Sel1"/>
    <property type="match status" value="2"/>
</dbReference>
<proteinExistence type="inferred from homology"/>
<gene>
    <name evidence="2" type="ORF">SACU0126_LOCUS28100</name>
</gene>
<dbReference type="AlphaFoldDB" id="A0A7S3X0Y0"/>
<accession>A0A7S3X0Y0</accession>
<dbReference type="EMBL" id="HBIQ01088176">
    <property type="protein sequence ID" value="CAE0588760.1"/>
    <property type="molecule type" value="Transcribed_RNA"/>
</dbReference>
<reference evidence="2" key="1">
    <citation type="submission" date="2021-01" db="EMBL/GenBank/DDBJ databases">
        <authorList>
            <person name="Corre E."/>
            <person name="Pelletier E."/>
            <person name="Niang G."/>
            <person name="Scheremetjew M."/>
            <person name="Finn R."/>
            <person name="Kale V."/>
            <person name="Holt S."/>
            <person name="Cochrane G."/>
            <person name="Meng A."/>
            <person name="Brown T."/>
            <person name="Cohen L."/>
        </authorList>
    </citation>
    <scope>NUCLEOTIDE SEQUENCE</scope>
    <source>
        <strain evidence="2">SPMC142</strain>
    </source>
</reference>
<evidence type="ECO:0000313" key="2">
    <source>
        <dbReference type="EMBL" id="CAE0588760.1"/>
    </source>
</evidence>